<proteinExistence type="predicted"/>
<evidence type="ECO:0000313" key="2">
    <source>
        <dbReference type="Proteomes" id="UP001429984"/>
    </source>
</evidence>
<dbReference type="SUPFAM" id="SSF56059">
    <property type="entry name" value="Glutathione synthetase ATP-binding domain-like"/>
    <property type="match status" value="1"/>
</dbReference>
<sequence>MNADTSAFRPVPCESLCAATSSMDALNRECFCIAIEPGVMRNVVAAAIGEHGLPSALAESHAHLFSALPVYLRRRHLRQVEHVISAIEQVVALPGYQRAALQWAPDIAQFDPGSPGGLLGFDFHLTNDGPRLIEINTNPGGILLNALLGQAQRVCMPDVVQSPTNVATAEERVLQVMLEEWRCQRGSAPLNLVAIVDEEPEQQYLYPEFLLFRQLFRAHGIDAVICDSQDLVREPGRVSLGGRPVDMIYNRLTDFSLSEPRHGVVRAAYLAGDLVLTPHPRAHAIYADKRNFTLLGDRAFLAQAGAGDAEIDVLSGAIPETVVVTPSNRDTLWERRRELFFKPAAGFGGKASYRGDKLTRRIWNDLATGTCIAQRVIPPSIRHVGINEPLKSDIRCYAYRGQPILYAARLYQGQTTNFRTPGGGFAPVLTSSAPDS</sequence>
<dbReference type="Proteomes" id="UP001429984">
    <property type="component" value="Unassembled WGS sequence"/>
</dbReference>
<evidence type="ECO:0008006" key="3">
    <source>
        <dbReference type="Google" id="ProtNLM"/>
    </source>
</evidence>
<gene>
    <name evidence="1" type="ORF">IU514_12700</name>
</gene>
<evidence type="ECO:0000313" key="1">
    <source>
        <dbReference type="EMBL" id="MBF6024886.1"/>
    </source>
</evidence>
<accession>A0ABS0B780</accession>
<protein>
    <recommendedName>
        <fullName evidence="3">Circularly permuted type 2 ATP-grasp protein</fullName>
    </recommendedName>
</protein>
<reference evidence="1 2" key="1">
    <citation type="submission" date="2020-11" db="EMBL/GenBank/DDBJ databases">
        <title>Draft Genome Sequence and Secondary Metabolite Biosynthetic Potential of the Lysobacter niastensis Type strain DSM 18481.</title>
        <authorList>
            <person name="Turrini P."/>
            <person name="Artuso I."/>
            <person name="Tescari M."/>
            <person name="Lugli G.A."/>
            <person name="Frangipani E."/>
            <person name="Ventura M."/>
            <person name="Visca P."/>
        </authorList>
    </citation>
    <scope>NUCLEOTIDE SEQUENCE [LARGE SCALE GENOMIC DNA]</scope>
    <source>
        <strain evidence="1 2">DSM 18481</strain>
    </source>
</reference>
<keyword evidence="2" id="KW-1185">Reference proteome</keyword>
<name>A0ABS0B780_9GAMM</name>
<organism evidence="1 2">
    <name type="scientific">Lysobacter niastensis</name>
    <dbReference type="NCBI Taxonomy" id="380629"/>
    <lineage>
        <taxon>Bacteria</taxon>
        <taxon>Pseudomonadati</taxon>
        <taxon>Pseudomonadota</taxon>
        <taxon>Gammaproteobacteria</taxon>
        <taxon>Lysobacterales</taxon>
        <taxon>Lysobacteraceae</taxon>
        <taxon>Lysobacter</taxon>
    </lineage>
</organism>
<comment type="caution">
    <text evidence="1">The sequence shown here is derived from an EMBL/GenBank/DDBJ whole genome shotgun (WGS) entry which is preliminary data.</text>
</comment>
<dbReference type="EMBL" id="JADLZT010000006">
    <property type="protein sequence ID" value="MBF6024886.1"/>
    <property type="molecule type" value="Genomic_DNA"/>
</dbReference>